<organism evidence="3 4">
    <name type="scientific">Saponaria officinalis</name>
    <name type="common">Common soapwort</name>
    <name type="synonym">Lychnis saponaria</name>
    <dbReference type="NCBI Taxonomy" id="3572"/>
    <lineage>
        <taxon>Eukaryota</taxon>
        <taxon>Viridiplantae</taxon>
        <taxon>Streptophyta</taxon>
        <taxon>Embryophyta</taxon>
        <taxon>Tracheophyta</taxon>
        <taxon>Spermatophyta</taxon>
        <taxon>Magnoliopsida</taxon>
        <taxon>eudicotyledons</taxon>
        <taxon>Gunneridae</taxon>
        <taxon>Pentapetalae</taxon>
        <taxon>Caryophyllales</taxon>
        <taxon>Caryophyllaceae</taxon>
        <taxon>Caryophylleae</taxon>
        <taxon>Saponaria</taxon>
    </lineage>
</organism>
<dbReference type="GO" id="GO:0016491">
    <property type="term" value="F:oxidoreductase activity"/>
    <property type="evidence" value="ECO:0007669"/>
    <property type="project" value="UniProtKB-KW"/>
</dbReference>
<dbReference type="PROSITE" id="PS00061">
    <property type="entry name" value="ADH_SHORT"/>
    <property type="match status" value="1"/>
</dbReference>
<evidence type="ECO:0000256" key="1">
    <source>
        <dbReference type="ARBA" id="ARBA00006484"/>
    </source>
</evidence>
<dbReference type="Pfam" id="PF13561">
    <property type="entry name" value="adh_short_C2"/>
    <property type="match status" value="1"/>
</dbReference>
<evidence type="ECO:0000313" key="4">
    <source>
        <dbReference type="Proteomes" id="UP001443914"/>
    </source>
</evidence>
<dbReference type="InterPro" id="IPR020904">
    <property type="entry name" value="Sc_DH/Rdtase_CS"/>
</dbReference>
<dbReference type="SUPFAM" id="SSF51735">
    <property type="entry name" value="NAD(P)-binding Rossmann-fold domains"/>
    <property type="match status" value="1"/>
</dbReference>
<dbReference type="PRINTS" id="PR00080">
    <property type="entry name" value="SDRFAMILY"/>
</dbReference>
<dbReference type="NCBIfam" id="NF005559">
    <property type="entry name" value="PRK07231.1"/>
    <property type="match status" value="1"/>
</dbReference>
<dbReference type="Proteomes" id="UP001443914">
    <property type="component" value="Unassembled WGS sequence"/>
</dbReference>
<evidence type="ECO:0008006" key="5">
    <source>
        <dbReference type="Google" id="ProtNLM"/>
    </source>
</evidence>
<dbReference type="Gene3D" id="3.40.50.720">
    <property type="entry name" value="NAD(P)-binding Rossmann-like Domain"/>
    <property type="match status" value="1"/>
</dbReference>
<keyword evidence="2" id="KW-0560">Oxidoreductase</keyword>
<dbReference type="InterPro" id="IPR036291">
    <property type="entry name" value="NAD(P)-bd_dom_sf"/>
</dbReference>
<evidence type="ECO:0000313" key="3">
    <source>
        <dbReference type="EMBL" id="KAK9670210.1"/>
    </source>
</evidence>
<comment type="similarity">
    <text evidence="1">Belongs to the short-chain dehydrogenases/reductases (SDR) family.</text>
</comment>
<evidence type="ECO:0000256" key="2">
    <source>
        <dbReference type="ARBA" id="ARBA00023002"/>
    </source>
</evidence>
<dbReference type="AlphaFoldDB" id="A0AAW1H1D6"/>
<dbReference type="PANTHER" id="PTHR43180">
    <property type="entry name" value="3-OXOACYL-(ACYL-CARRIER-PROTEIN) REDUCTASE (AFU_ORTHOLOGUE AFUA_6G11210)"/>
    <property type="match status" value="1"/>
</dbReference>
<proteinExistence type="inferred from homology"/>
<dbReference type="FunFam" id="3.40.50.720:FF:000084">
    <property type="entry name" value="Short-chain dehydrogenase reductase"/>
    <property type="match status" value="1"/>
</dbReference>
<sequence>MASSSMRRLKDKVALITGGASGLGAQTAKTFIKQGAKLMIADIQDDLAHTLCDQLGSHSASFIHCDVTNESHIKHAVDATIAHHGKLDIMLNNAGILKKSSTNITEINKTDFQETLDVNLLGPFLGTKHAARVMIPARTGCIINTASLTSVVGGLASHEYTCSKFAVLGLTKNTAVELGKYGIRVNCVSPHITATPLVKNFFGLNDENVSTVYAPLKGGFCKPEDVAEAMVYLGSDESKFVSGHNLVIDGGYSANNAGFCIFEQTV</sequence>
<keyword evidence="4" id="KW-1185">Reference proteome</keyword>
<dbReference type="InterPro" id="IPR002347">
    <property type="entry name" value="SDR_fam"/>
</dbReference>
<dbReference type="EMBL" id="JBDFQZ010000013">
    <property type="protein sequence ID" value="KAK9670210.1"/>
    <property type="molecule type" value="Genomic_DNA"/>
</dbReference>
<accession>A0AAW1H1D6</accession>
<name>A0AAW1H1D6_SAPOF</name>
<dbReference type="PRINTS" id="PR00081">
    <property type="entry name" value="GDHRDH"/>
</dbReference>
<gene>
    <name evidence="3" type="ORF">RND81_13G186200</name>
</gene>
<comment type="caution">
    <text evidence="3">The sequence shown here is derived from an EMBL/GenBank/DDBJ whole genome shotgun (WGS) entry which is preliminary data.</text>
</comment>
<dbReference type="PANTHER" id="PTHR43180:SF30">
    <property type="entry name" value="MOMILACTONE A SYNTHASE"/>
    <property type="match status" value="1"/>
</dbReference>
<protein>
    <recommendedName>
        <fullName evidence="5">Secoisolariciresinol dehydrogenase</fullName>
    </recommendedName>
</protein>
<reference evidence="3" key="1">
    <citation type="submission" date="2024-03" db="EMBL/GenBank/DDBJ databases">
        <title>WGS assembly of Saponaria officinalis var. Norfolk2.</title>
        <authorList>
            <person name="Jenkins J."/>
            <person name="Shu S."/>
            <person name="Grimwood J."/>
            <person name="Barry K."/>
            <person name="Goodstein D."/>
            <person name="Schmutz J."/>
            <person name="Leebens-Mack J."/>
            <person name="Osbourn A."/>
        </authorList>
    </citation>
    <scope>NUCLEOTIDE SEQUENCE [LARGE SCALE GENOMIC DNA]</scope>
    <source>
        <strain evidence="3">JIC</strain>
    </source>
</reference>